<dbReference type="PANTHER" id="PTHR37951">
    <property type="entry name" value="CYTOPLASMIC PROTEIN-RELATED"/>
    <property type="match status" value="1"/>
</dbReference>
<reference evidence="3 4" key="1">
    <citation type="submission" date="2016-10" db="EMBL/GenBank/DDBJ databases">
        <authorList>
            <person name="Varghese N."/>
            <person name="Submissions S."/>
        </authorList>
    </citation>
    <scope>NUCLEOTIDE SEQUENCE [LARGE SCALE GENOMIC DNA]</scope>
    <source>
        <strain evidence="3 4">DSM 1361</strain>
    </source>
</reference>
<evidence type="ECO:0000313" key="3">
    <source>
        <dbReference type="EMBL" id="SFP29439.1"/>
    </source>
</evidence>
<accession>A0A662ZGL3</accession>
<dbReference type="OrthoDB" id="9771118at2"/>
<evidence type="ECO:0000313" key="4">
    <source>
        <dbReference type="Proteomes" id="UP000243745"/>
    </source>
</evidence>
<dbReference type="NCBIfam" id="TIGR03363">
    <property type="entry name" value="VI_chp_8"/>
    <property type="match status" value="1"/>
</dbReference>
<dbReference type="InterPro" id="IPR017740">
    <property type="entry name" value="TssA-like"/>
</dbReference>
<dbReference type="Proteomes" id="UP000243745">
    <property type="component" value="Unassembled WGS sequence"/>
</dbReference>
<organism evidence="3 4">
    <name type="scientific">Ruminobacter amylophilus</name>
    <dbReference type="NCBI Taxonomy" id="867"/>
    <lineage>
        <taxon>Bacteria</taxon>
        <taxon>Pseudomonadati</taxon>
        <taxon>Pseudomonadota</taxon>
        <taxon>Gammaproteobacteria</taxon>
        <taxon>Aeromonadales</taxon>
        <taxon>Succinivibrionaceae</taxon>
        <taxon>Ruminobacter</taxon>
    </lineage>
</organism>
<evidence type="ECO:0000259" key="2">
    <source>
        <dbReference type="Pfam" id="PF06812"/>
    </source>
</evidence>
<gene>
    <name evidence="3" type="ORF">SAMN02910344_01000</name>
</gene>
<dbReference type="EMBL" id="FOXF01000013">
    <property type="protein sequence ID" value="SFP29439.1"/>
    <property type="molecule type" value="Genomic_DNA"/>
</dbReference>
<protein>
    <submittedName>
        <fullName evidence="3">Type VI secretion system protein ImpA</fullName>
    </submittedName>
</protein>
<dbReference type="Pfam" id="PF06812">
    <property type="entry name" value="ImpA_N"/>
    <property type="match status" value="1"/>
</dbReference>
<feature type="domain" description="ImpA N-terminal" evidence="2">
    <location>
        <begin position="14"/>
        <end position="131"/>
    </location>
</feature>
<feature type="compositionally biased region" description="Low complexity" evidence="1">
    <location>
        <begin position="1"/>
        <end position="14"/>
    </location>
</feature>
<name>A0A662ZGL3_9GAMM</name>
<feature type="region of interest" description="Disordered" evidence="1">
    <location>
        <begin position="1"/>
        <end position="21"/>
    </location>
</feature>
<sequence>MDLPSTESLLTPLPDNDTGENLEYDSAYLQMEELALAVPPTEIGDSVSEGKEPDYRSLIKNTIELWNRTRDLRVAAYHTLAAFCLNGLEGMKQGLSMINYLCGSLWDKCYPELDPDDDNDPTERINILSMLSPKTGSYNDPIDFIGQFRRHRICDELPYTLRDVLIAQGIITAEAKTDFSLMVSEFRNLPRDIIAQKSALLGEIKELLENIRNSINTKTGDSALLNFEALDREIGHMNRFLDTLLPEENTANEDTAVPVTADTSQQGNAGASKTACGVTNLSTVIITNRNDALMMVKKSAEYFRKAEPSSPLPYLLDRVLKMSDMNFIEILTEIDKGALEKVREQLGVPEQNQEY</sequence>
<evidence type="ECO:0000256" key="1">
    <source>
        <dbReference type="SAM" id="MobiDB-lite"/>
    </source>
</evidence>
<dbReference type="PANTHER" id="PTHR37951:SF1">
    <property type="entry name" value="TYPE VI SECRETION SYSTEM COMPONENT TSSA1"/>
    <property type="match status" value="1"/>
</dbReference>
<dbReference type="AlphaFoldDB" id="A0A662ZGL3"/>
<keyword evidence="4" id="KW-1185">Reference proteome</keyword>
<dbReference type="RefSeq" id="WP_093141504.1">
    <property type="nucleotide sequence ID" value="NZ_FOXF01000013.1"/>
</dbReference>
<proteinExistence type="predicted"/>
<dbReference type="InterPro" id="IPR010657">
    <property type="entry name" value="ImpA_N"/>
</dbReference>